<keyword evidence="2" id="KW-0472">Membrane</keyword>
<proteinExistence type="predicted"/>
<organism evidence="4 5">
    <name type="scientific">Streptomyces sanglieri</name>
    <dbReference type="NCBI Taxonomy" id="193460"/>
    <lineage>
        <taxon>Bacteria</taxon>
        <taxon>Bacillati</taxon>
        <taxon>Actinomycetota</taxon>
        <taxon>Actinomycetes</taxon>
        <taxon>Kitasatosporales</taxon>
        <taxon>Streptomycetaceae</taxon>
        <taxon>Streptomyces</taxon>
    </lineage>
</organism>
<sequence>MAHQSGIAGDATGTQAPGGPGYGVQPPVGYGYPGGAPLPSGKATASMVLGILGLVLIPIILPIIALCLGVSARRMADRGEGGGRGQAVAGIVMGWVGIAFAVLGITVATIQGISAM</sequence>
<keyword evidence="2" id="KW-1133">Transmembrane helix</keyword>
<evidence type="ECO:0000256" key="1">
    <source>
        <dbReference type="SAM" id="MobiDB-lite"/>
    </source>
</evidence>
<dbReference type="EMBL" id="JBHTGL010000008">
    <property type="protein sequence ID" value="MFD0627454.1"/>
    <property type="molecule type" value="Genomic_DNA"/>
</dbReference>
<protein>
    <submittedName>
        <fullName evidence="4">DUF4190 domain-containing protein</fullName>
    </submittedName>
</protein>
<dbReference type="Proteomes" id="UP001596915">
    <property type="component" value="Unassembled WGS sequence"/>
</dbReference>
<comment type="caution">
    <text evidence="4">The sequence shown here is derived from an EMBL/GenBank/DDBJ whole genome shotgun (WGS) entry which is preliminary data.</text>
</comment>
<feature type="transmembrane region" description="Helical" evidence="2">
    <location>
        <begin position="47"/>
        <end position="70"/>
    </location>
</feature>
<feature type="region of interest" description="Disordered" evidence="1">
    <location>
        <begin position="1"/>
        <end position="22"/>
    </location>
</feature>
<name>A0ABW2X6E8_9ACTN</name>
<dbReference type="Pfam" id="PF13828">
    <property type="entry name" value="DUF4190"/>
    <property type="match status" value="1"/>
</dbReference>
<dbReference type="InterPro" id="IPR025241">
    <property type="entry name" value="DUF4190"/>
</dbReference>
<evidence type="ECO:0000256" key="2">
    <source>
        <dbReference type="SAM" id="Phobius"/>
    </source>
</evidence>
<reference evidence="5" key="1">
    <citation type="journal article" date="2019" name="Int. J. Syst. Evol. Microbiol.">
        <title>The Global Catalogue of Microorganisms (GCM) 10K type strain sequencing project: providing services to taxonomists for standard genome sequencing and annotation.</title>
        <authorList>
            <consortium name="The Broad Institute Genomics Platform"/>
            <consortium name="The Broad Institute Genome Sequencing Center for Infectious Disease"/>
            <person name="Wu L."/>
            <person name="Ma J."/>
        </authorList>
    </citation>
    <scope>NUCLEOTIDE SEQUENCE [LARGE SCALE GENOMIC DNA]</scope>
    <source>
        <strain evidence="5">JCM 12607</strain>
    </source>
</reference>
<feature type="domain" description="DUF4190" evidence="3">
    <location>
        <begin position="43"/>
        <end position="103"/>
    </location>
</feature>
<evidence type="ECO:0000313" key="4">
    <source>
        <dbReference type="EMBL" id="MFD0627454.1"/>
    </source>
</evidence>
<keyword evidence="5" id="KW-1185">Reference proteome</keyword>
<feature type="transmembrane region" description="Helical" evidence="2">
    <location>
        <begin position="91"/>
        <end position="113"/>
    </location>
</feature>
<evidence type="ECO:0000313" key="5">
    <source>
        <dbReference type="Proteomes" id="UP001596915"/>
    </source>
</evidence>
<evidence type="ECO:0000259" key="3">
    <source>
        <dbReference type="Pfam" id="PF13828"/>
    </source>
</evidence>
<accession>A0ABW2X6E8</accession>
<keyword evidence="2" id="KW-0812">Transmembrane</keyword>
<gene>
    <name evidence="4" type="ORF">ACFQ2K_37130</name>
</gene>